<evidence type="ECO:0000256" key="1">
    <source>
        <dbReference type="ARBA" id="ARBA00001946"/>
    </source>
</evidence>
<dbReference type="EC" id="3.6.1.1" evidence="2"/>
<keyword evidence="5" id="KW-0460">Magnesium</keyword>
<evidence type="ECO:0000313" key="7">
    <source>
        <dbReference type="EMBL" id="KGY07280.1"/>
    </source>
</evidence>
<protein>
    <recommendedName>
        <fullName evidence="2">inorganic diphosphatase</fullName>
        <ecNumber evidence="2">3.6.1.1</ecNumber>
    </recommendedName>
</protein>
<dbReference type="PANTHER" id="PTHR10286">
    <property type="entry name" value="INORGANIC PYROPHOSPHATASE"/>
    <property type="match status" value="1"/>
</dbReference>
<dbReference type="STRING" id="379097.SE23_16920"/>
<evidence type="ECO:0000256" key="2">
    <source>
        <dbReference type="ARBA" id="ARBA00012146"/>
    </source>
</evidence>
<evidence type="ECO:0000256" key="4">
    <source>
        <dbReference type="ARBA" id="ARBA00022801"/>
    </source>
</evidence>
<dbReference type="InterPro" id="IPR036649">
    <property type="entry name" value="Pyrophosphatase_sf"/>
</dbReference>
<dbReference type="GO" id="GO:0000287">
    <property type="term" value="F:magnesium ion binding"/>
    <property type="evidence" value="ECO:0007669"/>
    <property type="project" value="InterPro"/>
</dbReference>
<keyword evidence="3" id="KW-0479">Metal-binding</keyword>
<dbReference type="RefSeq" id="WP_038192711.1">
    <property type="nucleotide sequence ID" value="NZ_JRWP01000050.1"/>
</dbReference>
<dbReference type="AlphaFoldDB" id="A0A0A5HSJ0"/>
<keyword evidence="6" id="KW-0732">Signal</keyword>
<reference evidence="7 8" key="1">
    <citation type="submission" date="2014-10" db="EMBL/GenBank/DDBJ databases">
        <title>Genome sequencing of Vibrio sinaloensis T08.</title>
        <authorList>
            <person name="Chan K.-G."/>
            <person name="Mohamad N.I."/>
        </authorList>
    </citation>
    <scope>NUCLEOTIDE SEQUENCE [LARGE SCALE GENOMIC DNA]</scope>
    <source>
        <strain evidence="7 8">T08</strain>
    </source>
</reference>
<dbReference type="GO" id="GO:0006796">
    <property type="term" value="P:phosphate-containing compound metabolic process"/>
    <property type="evidence" value="ECO:0007669"/>
    <property type="project" value="InterPro"/>
</dbReference>
<dbReference type="OrthoDB" id="5187599at2"/>
<dbReference type="Gene3D" id="3.90.80.10">
    <property type="entry name" value="Inorganic pyrophosphatase"/>
    <property type="match status" value="1"/>
</dbReference>
<dbReference type="Proteomes" id="UP000030451">
    <property type="component" value="Unassembled WGS sequence"/>
</dbReference>
<proteinExistence type="predicted"/>
<dbReference type="SUPFAM" id="SSF50324">
    <property type="entry name" value="Inorganic pyrophosphatase"/>
    <property type="match status" value="1"/>
</dbReference>
<dbReference type="GO" id="GO:0005737">
    <property type="term" value="C:cytoplasm"/>
    <property type="evidence" value="ECO:0007669"/>
    <property type="project" value="InterPro"/>
</dbReference>
<evidence type="ECO:0000313" key="8">
    <source>
        <dbReference type="Proteomes" id="UP000030451"/>
    </source>
</evidence>
<organism evidence="7 8">
    <name type="scientific">Photobacterium sp. (strain ATCC 43367)</name>
    <dbReference type="NCBI Taxonomy" id="379097"/>
    <lineage>
        <taxon>Bacteria</taxon>
        <taxon>Pseudomonadati</taxon>
        <taxon>Pseudomonadota</taxon>
        <taxon>Gammaproteobacteria</taxon>
        <taxon>Vibrionales</taxon>
        <taxon>Vibrionaceae</taxon>
        <taxon>Vibrio</taxon>
        <taxon>Vibrio oreintalis group</taxon>
    </lineage>
</organism>
<comment type="cofactor">
    <cofactor evidence="1">
        <name>Mg(2+)</name>
        <dbReference type="ChEBI" id="CHEBI:18420"/>
    </cofactor>
</comment>
<name>A0A0A5HSJ0_PHOS4</name>
<dbReference type="PROSITE" id="PS00387">
    <property type="entry name" value="PPASE"/>
    <property type="match status" value="1"/>
</dbReference>
<gene>
    <name evidence="7" type="ORF">NM06_18090</name>
</gene>
<evidence type="ECO:0000256" key="6">
    <source>
        <dbReference type="SAM" id="SignalP"/>
    </source>
</evidence>
<dbReference type="GO" id="GO:0004427">
    <property type="term" value="F:inorganic diphosphate phosphatase activity"/>
    <property type="evidence" value="ECO:0007669"/>
    <property type="project" value="UniProtKB-EC"/>
</dbReference>
<feature type="chain" id="PRO_5002011121" description="inorganic diphosphatase" evidence="6">
    <location>
        <begin position="19"/>
        <end position="217"/>
    </location>
</feature>
<evidence type="ECO:0000256" key="3">
    <source>
        <dbReference type="ARBA" id="ARBA00022723"/>
    </source>
</evidence>
<accession>A0A0A5HSJ0</accession>
<dbReference type="InterPro" id="IPR008162">
    <property type="entry name" value="Pyrophosphatase"/>
</dbReference>
<keyword evidence="4" id="KW-0378">Hydrolase</keyword>
<evidence type="ECO:0000256" key="5">
    <source>
        <dbReference type="ARBA" id="ARBA00022842"/>
    </source>
</evidence>
<sequence>MKKRLLSFLLIASSPVLAADNYTVTQTDTYTLTSNVDLMSVPAINSGGTINAIIEIPTGTNQKWEINKDDTSQVIWEFKNGKPRIVNYLGYPANYGAIPSTALPKELGGDGDPLDVIVLGHSLPRGSVAEVRLIGVLKMLDDGEQDDKLLAVMTEGSPLSDITSVSQLDSEFNGVSKIVGTWFSNYKGKDGGMVLQGIEDAGVANEVLSQAVKNYKG</sequence>
<dbReference type="EMBL" id="JRWP01000050">
    <property type="protein sequence ID" value="KGY07280.1"/>
    <property type="molecule type" value="Genomic_DNA"/>
</dbReference>
<comment type="caution">
    <text evidence="7">The sequence shown here is derived from an EMBL/GenBank/DDBJ whole genome shotgun (WGS) entry which is preliminary data.</text>
</comment>
<dbReference type="Pfam" id="PF00719">
    <property type="entry name" value="Pyrophosphatase"/>
    <property type="match status" value="1"/>
</dbReference>
<feature type="signal peptide" evidence="6">
    <location>
        <begin position="1"/>
        <end position="18"/>
    </location>
</feature>